<gene>
    <name evidence="6" type="ORF">J122_3590</name>
</gene>
<dbReference type="SUPFAM" id="SSF46785">
    <property type="entry name" value="Winged helix' DNA-binding domain"/>
    <property type="match status" value="1"/>
</dbReference>
<evidence type="ECO:0000256" key="2">
    <source>
        <dbReference type="ARBA" id="ARBA00023015"/>
    </source>
</evidence>
<protein>
    <submittedName>
        <fullName evidence="6">Transcriptional regulator, LysR family</fullName>
    </submittedName>
</protein>
<feature type="domain" description="HTH lysR-type" evidence="5">
    <location>
        <begin position="6"/>
        <end position="63"/>
    </location>
</feature>
<keyword evidence="4" id="KW-0804">Transcription</keyword>
<dbReference type="PANTHER" id="PTHR30537">
    <property type="entry name" value="HTH-TYPE TRANSCRIPTIONAL REGULATOR"/>
    <property type="match status" value="1"/>
</dbReference>
<evidence type="ECO:0000256" key="3">
    <source>
        <dbReference type="ARBA" id="ARBA00023125"/>
    </source>
</evidence>
<dbReference type="PROSITE" id="PS50931">
    <property type="entry name" value="HTH_LYSR"/>
    <property type="match status" value="1"/>
</dbReference>
<evidence type="ECO:0000256" key="4">
    <source>
        <dbReference type="ARBA" id="ARBA00023163"/>
    </source>
</evidence>
<keyword evidence="2" id="KW-0805">Transcription regulation</keyword>
<dbReference type="Gene3D" id="3.40.190.290">
    <property type="match status" value="1"/>
</dbReference>
<dbReference type="InterPro" id="IPR000847">
    <property type="entry name" value="LysR_HTH_N"/>
</dbReference>
<dbReference type="Pfam" id="PF03466">
    <property type="entry name" value="LysR_substrate"/>
    <property type="match status" value="1"/>
</dbReference>
<dbReference type="RefSeq" id="WP_061333376.1">
    <property type="nucleotide sequence ID" value="NZ_LOCO01000027.1"/>
</dbReference>
<dbReference type="GeneID" id="94723898"/>
<reference evidence="7" key="1">
    <citation type="submission" date="2015-12" db="EMBL/GenBank/DDBJ databases">
        <authorList>
            <person name="Lima A."/>
            <person name="Farahani Zayas N."/>
            <person name="Castro Da Silva M.A."/>
            <person name="Cabral A."/>
            <person name="Pessatti M.L."/>
        </authorList>
    </citation>
    <scope>NUCLEOTIDE SEQUENCE [LARGE SCALE GENOMIC DNA]</scope>
    <source>
        <strain evidence="7">LAMA 842</strain>
    </source>
</reference>
<comment type="caution">
    <text evidence="6">The sequence shown here is derived from an EMBL/GenBank/DDBJ whole genome shotgun (WGS) entry which is preliminary data.</text>
</comment>
<evidence type="ECO:0000313" key="7">
    <source>
        <dbReference type="Proteomes" id="UP000070282"/>
    </source>
</evidence>
<dbReference type="Pfam" id="PF00126">
    <property type="entry name" value="HTH_1"/>
    <property type="match status" value="1"/>
</dbReference>
<dbReference type="EMBL" id="LOCO01000027">
    <property type="protein sequence ID" value="KXO06907.1"/>
    <property type="molecule type" value="Genomic_DNA"/>
</dbReference>
<dbReference type="Proteomes" id="UP000070282">
    <property type="component" value="Unassembled WGS sequence"/>
</dbReference>
<dbReference type="GO" id="GO:0043565">
    <property type="term" value="F:sequence-specific DNA binding"/>
    <property type="evidence" value="ECO:0007669"/>
    <property type="project" value="TreeGrafter"/>
</dbReference>
<dbReference type="InterPro" id="IPR058163">
    <property type="entry name" value="LysR-type_TF_proteobact-type"/>
</dbReference>
<keyword evidence="3" id="KW-0238">DNA-binding</keyword>
<dbReference type="PANTHER" id="PTHR30537:SF3">
    <property type="entry name" value="TRANSCRIPTIONAL REGULATORY PROTEIN"/>
    <property type="match status" value="1"/>
</dbReference>
<dbReference type="PATRIC" id="fig|1306954.6.peg.2159"/>
<name>A0A137S399_9GAMM</name>
<dbReference type="SUPFAM" id="SSF53850">
    <property type="entry name" value="Periplasmic binding protein-like II"/>
    <property type="match status" value="1"/>
</dbReference>
<dbReference type="InterPro" id="IPR005119">
    <property type="entry name" value="LysR_subst-bd"/>
</dbReference>
<sequence length="299" mass="33861">MNEQSIRWDDLQMVWAIADTGSLSGAGRRLGISHATVFRRLTDMEKRLGVALFERSRTGYTPNSAGEDLAAVARRVEADILGAERRLAGQDLKLSGSVRLTTTDTLYTGLLAPALADFRVNYPEIELEVVVSNQVHSLSKREADIAIRPTRNPPETLVGRRVGSIRQAIYGQKQYWHDTPIPLNSLTEHQWIGPDAHMGDSTLEAWMTQHELDQRCHYRVDSMLGMQTALHHGPCLAVLPCYLGEADPRLRRLTDPIPELSVPLWLLTHSDLRRTNRIRVFTQEIGEYIRQRLEEHSRS</sequence>
<dbReference type="GO" id="GO:0006351">
    <property type="term" value="P:DNA-templated transcription"/>
    <property type="evidence" value="ECO:0007669"/>
    <property type="project" value="TreeGrafter"/>
</dbReference>
<dbReference type="InterPro" id="IPR036388">
    <property type="entry name" value="WH-like_DNA-bd_sf"/>
</dbReference>
<dbReference type="AlphaFoldDB" id="A0A137S399"/>
<evidence type="ECO:0000256" key="1">
    <source>
        <dbReference type="ARBA" id="ARBA00009437"/>
    </source>
</evidence>
<accession>A0A137S399</accession>
<organism evidence="6 7">
    <name type="scientific">Marinobacter excellens LAMA 842</name>
    <dbReference type="NCBI Taxonomy" id="1306954"/>
    <lineage>
        <taxon>Bacteria</taxon>
        <taxon>Pseudomonadati</taxon>
        <taxon>Pseudomonadota</taxon>
        <taxon>Gammaproteobacteria</taxon>
        <taxon>Pseudomonadales</taxon>
        <taxon>Marinobacteraceae</taxon>
        <taxon>Marinobacter</taxon>
    </lineage>
</organism>
<comment type="similarity">
    <text evidence="1">Belongs to the LysR transcriptional regulatory family.</text>
</comment>
<keyword evidence="7" id="KW-1185">Reference proteome</keyword>
<evidence type="ECO:0000313" key="6">
    <source>
        <dbReference type="EMBL" id="KXO06907.1"/>
    </source>
</evidence>
<evidence type="ECO:0000259" key="5">
    <source>
        <dbReference type="PROSITE" id="PS50931"/>
    </source>
</evidence>
<proteinExistence type="inferred from homology"/>
<dbReference type="InterPro" id="IPR036390">
    <property type="entry name" value="WH_DNA-bd_sf"/>
</dbReference>
<dbReference type="GO" id="GO:0003700">
    <property type="term" value="F:DNA-binding transcription factor activity"/>
    <property type="evidence" value="ECO:0007669"/>
    <property type="project" value="InterPro"/>
</dbReference>
<dbReference type="Gene3D" id="1.10.10.10">
    <property type="entry name" value="Winged helix-like DNA-binding domain superfamily/Winged helix DNA-binding domain"/>
    <property type="match status" value="1"/>
</dbReference>